<organism evidence="1">
    <name type="scientific">Candidatus Atribacter allofermentans</name>
    <dbReference type="NCBI Taxonomy" id="1852833"/>
    <lineage>
        <taxon>Bacteria</taxon>
        <taxon>Pseudomonadati</taxon>
        <taxon>Atribacterota</taxon>
        <taxon>Atribacteria</taxon>
        <taxon>Atribacterales</taxon>
        <taxon>Atribacteraceae</taxon>
        <taxon>Atribacter</taxon>
    </lineage>
</organism>
<dbReference type="InterPro" id="IPR035093">
    <property type="entry name" value="RelE/ParE_toxin_dom_sf"/>
</dbReference>
<gene>
    <name evidence="1" type="ORF">BWY41_00050</name>
</gene>
<dbReference type="AlphaFoldDB" id="A0A1V5T526"/>
<dbReference type="Proteomes" id="UP000485569">
    <property type="component" value="Unassembled WGS sequence"/>
</dbReference>
<proteinExistence type="predicted"/>
<protein>
    <recommendedName>
        <fullName evidence="2">Plasmid maintenance system killer protein</fullName>
    </recommendedName>
</protein>
<dbReference type="Gene3D" id="3.30.2310.20">
    <property type="entry name" value="RelE-like"/>
    <property type="match status" value="1"/>
</dbReference>
<reference evidence="1" key="1">
    <citation type="submission" date="2017-02" db="EMBL/GenBank/DDBJ databases">
        <title>Delving into the versatile metabolic prowess of the omnipresent phylum Bacteroidetes.</title>
        <authorList>
            <person name="Nobu M.K."/>
            <person name="Mei R."/>
            <person name="Narihiro T."/>
            <person name="Kuroda K."/>
            <person name="Liu W.-T."/>
        </authorList>
    </citation>
    <scope>NUCLEOTIDE SEQUENCE</scope>
    <source>
        <strain evidence="1">ADurb.Bin276</strain>
    </source>
</reference>
<dbReference type="SUPFAM" id="SSF143011">
    <property type="entry name" value="RelE-like"/>
    <property type="match status" value="1"/>
</dbReference>
<name>A0A1V5T526_9BACT</name>
<evidence type="ECO:0000313" key="1">
    <source>
        <dbReference type="EMBL" id="OQA61623.1"/>
    </source>
</evidence>
<evidence type="ECO:0008006" key="2">
    <source>
        <dbReference type="Google" id="ProtNLM"/>
    </source>
</evidence>
<comment type="caution">
    <text evidence="1">The sequence shown here is derived from an EMBL/GenBank/DDBJ whole genome shotgun (WGS) entry which is preliminary data.</text>
</comment>
<sequence>MIYKVEFTKHCAKQLKKVPGHVLVKLETWISSIELQGLEETRRIPGYHDELLKGKRDGQRSIRLNKAWRAIYIVKSSNIEFVEVQEVTHHDYR</sequence>
<accession>A0A1V5T526</accession>
<dbReference type="EMBL" id="MWBQ01000014">
    <property type="protein sequence ID" value="OQA61623.1"/>
    <property type="molecule type" value="Genomic_DNA"/>
</dbReference>